<dbReference type="GeneID" id="34223173"/>
<evidence type="ECO:0000256" key="1">
    <source>
        <dbReference type="SAM" id="Phobius"/>
    </source>
</evidence>
<name>A0A075LNJ9_9BACI</name>
<protein>
    <recommendedName>
        <fullName evidence="2">Xaa-Pro dipeptidyl-peptidase-like domain-containing protein</fullName>
    </recommendedName>
</protein>
<gene>
    <name evidence="3" type="ORF">GZ22_14180</name>
</gene>
<evidence type="ECO:0000313" key="3">
    <source>
        <dbReference type="EMBL" id="AIF67671.1"/>
    </source>
</evidence>
<feature type="domain" description="Xaa-Pro dipeptidyl-peptidase-like" evidence="2">
    <location>
        <begin position="94"/>
        <end position="199"/>
    </location>
</feature>
<dbReference type="Gene3D" id="3.40.50.1820">
    <property type="entry name" value="alpha/beta hydrolase"/>
    <property type="match status" value="1"/>
</dbReference>
<dbReference type="Pfam" id="PF02129">
    <property type="entry name" value="Peptidase_S15"/>
    <property type="match status" value="1"/>
</dbReference>
<dbReference type="KEGG" id="tap:GZ22_14180"/>
<dbReference type="AlphaFoldDB" id="A0A075LNJ9"/>
<dbReference type="RefSeq" id="WP_038563574.1">
    <property type="nucleotide sequence ID" value="NZ_CP008876.1"/>
</dbReference>
<dbReference type="InterPro" id="IPR052920">
    <property type="entry name" value="DNA-binding_regulatory"/>
</dbReference>
<organism evidence="3 4">
    <name type="scientific">Terribacillus saccharophilus</name>
    <dbReference type="NCBI Taxonomy" id="361277"/>
    <lineage>
        <taxon>Bacteria</taxon>
        <taxon>Bacillati</taxon>
        <taxon>Bacillota</taxon>
        <taxon>Bacilli</taxon>
        <taxon>Bacillales</taxon>
        <taxon>Bacillaceae</taxon>
        <taxon>Terribacillus</taxon>
    </lineage>
</organism>
<dbReference type="PANTHER" id="PTHR43358">
    <property type="entry name" value="ALPHA/BETA-HYDROLASE"/>
    <property type="match status" value="1"/>
</dbReference>
<dbReference type="Proteomes" id="UP000027980">
    <property type="component" value="Chromosome"/>
</dbReference>
<dbReference type="OrthoDB" id="9776685at2"/>
<dbReference type="InterPro" id="IPR000383">
    <property type="entry name" value="Xaa-Pro-like_dom"/>
</dbReference>
<evidence type="ECO:0000259" key="2">
    <source>
        <dbReference type="Pfam" id="PF02129"/>
    </source>
</evidence>
<proteinExistence type="predicted"/>
<dbReference type="SUPFAM" id="SSF53474">
    <property type="entry name" value="alpha/beta-Hydrolases"/>
    <property type="match status" value="1"/>
</dbReference>
<dbReference type="GO" id="GO:0016787">
    <property type="term" value="F:hydrolase activity"/>
    <property type="evidence" value="ECO:0007669"/>
    <property type="project" value="InterPro"/>
</dbReference>
<accession>A0A075LNJ9</accession>
<reference evidence="3 4" key="1">
    <citation type="submission" date="2014-07" db="EMBL/GenBank/DDBJ databases">
        <title>Complete genome sequence of a moderately halophilic bacterium Terribacillus aidingensis MP602, isolated from Cryptomeria fortunei in Tianmu mountain in China.</title>
        <authorList>
            <person name="Wang Y."/>
            <person name="Lu P."/>
            <person name="Zhang L."/>
        </authorList>
    </citation>
    <scope>NUCLEOTIDE SEQUENCE [LARGE SCALE GENOMIC DNA]</scope>
    <source>
        <strain evidence="3 4">MP602</strain>
    </source>
</reference>
<keyword evidence="1" id="KW-0812">Transmembrane</keyword>
<dbReference type="HOGENOM" id="CLU_029375_6_0_9"/>
<feature type="transmembrane region" description="Helical" evidence="1">
    <location>
        <begin position="6"/>
        <end position="25"/>
    </location>
</feature>
<dbReference type="EMBL" id="CP008876">
    <property type="protein sequence ID" value="AIF67671.1"/>
    <property type="molecule type" value="Genomic_DNA"/>
</dbReference>
<keyword evidence="1" id="KW-0472">Membrane</keyword>
<dbReference type="InterPro" id="IPR029058">
    <property type="entry name" value="AB_hydrolase_fold"/>
</dbReference>
<sequence>MGRKGLFLSVAGLLGGYTAIVATLVNKELRQMKAFTEEETISREVEAGRYNKAAYDALRKEEFSVPSGEGKIYGTHYVGDPDSRHVMVISHGVAVNKYNSIKYMNVFLALGFNVVLYDQRRHGLSDGKSITYGYQERHDLARVIQWTKERYDYDLKLGVHGESMGAATALLYAGTVEDGADFYIADCPYSDFAEQVAYRLKVQFHLPRQVFLPAAELIVRKLDGYRFRDVSPIHSVANIEKPVLFISSLPDSYIPVQMTKDLYAKKQSGYKQLHLFEKGDHAMSLVDNKQEYEQVVKQFLQEINIKAQPVG</sequence>
<keyword evidence="1" id="KW-1133">Transmembrane helix</keyword>
<dbReference type="PANTHER" id="PTHR43358:SF5">
    <property type="entry name" value="EXPORTED PROTEIN"/>
    <property type="match status" value="1"/>
</dbReference>
<evidence type="ECO:0000313" key="4">
    <source>
        <dbReference type="Proteomes" id="UP000027980"/>
    </source>
</evidence>